<evidence type="ECO:0000313" key="3">
    <source>
        <dbReference type="Proteomes" id="UP000002453"/>
    </source>
</evidence>
<dbReference type="EMBL" id="CP001185">
    <property type="protein sequence ID" value="ACJ75943.1"/>
    <property type="molecule type" value="Genomic_DNA"/>
</dbReference>
<name>B7ID66_THEAB</name>
<feature type="transmembrane region" description="Helical" evidence="1">
    <location>
        <begin position="96"/>
        <end position="115"/>
    </location>
</feature>
<reference evidence="2 3" key="1">
    <citation type="journal article" date="2009" name="J. Bacteriol.">
        <title>The genome of Thermosipho africanus TCF52B: lateral genetic connections to the Firmicutes and Archaea.</title>
        <authorList>
            <person name="Nesboe C.L."/>
            <person name="Bapteste E."/>
            <person name="Curtis B."/>
            <person name="Dahle H."/>
            <person name="Lopez P."/>
            <person name="Macleod D."/>
            <person name="Dlutek M."/>
            <person name="Bowman S."/>
            <person name="Zhaxybayeva O."/>
            <person name="Birkeland N.-K."/>
            <person name="Doolittle W.F."/>
        </authorList>
    </citation>
    <scope>NUCLEOTIDE SEQUENCE [LARGE SCALE GENOMIC DNA]</scope>
    <source>
        <strain evidence="2 3">TCF52B</strain>
    </source>
</reference>
<feature type="transmembrane region" description="Helical" evidence="1">
    <location>
        <begin position="20"/>
        <end position="45"/>
    </location>
</feature>
<feature type="transmembrane region" description="Helical" evidence="1">
    <location>
        <begin position="66"/>
        <end position="84"/>
    </location>
</feature>
<evidence type="ECO:0000313" key="2">
    <source>
        <dbReference type="EMBL" id="ACJ75943.1"/>
    </source>
</evidence>
<feature type="transmembrane region" description="Helical" evidence="1">
    <location>
        <begin position="122"/>
        <end position="140"/>
    </location>
</feature>
<keyword evidence="1" id="KW-0812">Transmembrane</keyword>
<dbReference type="Proteomes" id="UP000002453">
    <property type="component" value="Chromosome"/>
</dbReference>
<protein>
    <submittedName>
        <fullName evidence="2">Uncharacterized protein</fullName>
    </submittedName>
</protein>
<evidence type="ECO:0000256" key="1">
    <source>
        <dbReference type="SAM" id="Phobius"/>
    </source>
</evidence>
<dbReference type="HOGENOM" id="CLU_119095_0_0_0"/>
<dbReference type="AlphaFoldDB" id="B7ID66"/>
<dbReference type="eggNOG" id="ENOG50309QR">
    <property type="taxonomic scope" value="Bacteria"/>
</dbReference>
<accession>B7ID66</accession>
<dbReference type="STRING" id="484019.THA_1502"/>
<proteinExistence type="predicted"/>
<sequence length="188" mass="21624">MKKIENLFEITLKEKSGGWFFWFFLLFIPHLNLFSIFFISNLLLASKIKNKKDKSFYYLPFTKKDVFFILYFFLILLIFSTSFFNSLLISRYSLKYILSPLIFSTAIYSIGIIASSLNGDNFAITILFIIFDAILSNLGSSHLGANFNPYILISPIRQESLIGSILFSLALLFIAFKLYVGGESYVKN</sequence>
<gene>
    <name evidence="2" type="ordered locus">THA_1502</name>
</gene>
<keyword evidence="1" id="KW-0472">Membrane</keyword>
<keyword evidence="1" id="KW-1133">Transmembrane helix</keyword>
<dbReference type="OrthoDB" id="49513at2"/>
<feature type="transmembrane region" description="Helical" evidence="1">
    <location>
        <begin position="160"/>
        <end position="180"/>
    </location>
</feature>
<organism evidence="2 3">
    <name type="scientific">Thermosipho africanus (strain TCF52B)</name>
    <dbReference type="NCBI Taxonomy" id="484019"/>
    <lineage>
        <taxon>Bacteria</taxon>
        <taxon>Thermotogati</taxon>
        <taxon>Thermotogota</taxon>
        <taxon>Thermotogae</taxon>
        <taxon>Thermotogales</taxon>
        <taxon>Fervidobacteriaceae</taxon>
        <taxon>Thermosipho</taxon>
    </lineage>
</organism>
<dbReference type="KEGG" id="taf:THA_1502"/>
<keyword evidence="3" id="KW-1185">Reference proteome</keyword>
<dbReference type="RefSeq" id="WP_004102008.1">
    <property type="nucleotide sequence ID" value="NC_011653.1"/>
</dbReference>